<evidence type="ECO:0000256" key="7">
    <source>
        <dbReference type="PIRNR" id="PIRNR016262"/>
    </source>
</evidence>
<dbReference type="OrthoDB" id="9787061at2"/>
<dbReference type="InterPro" id="IPR020605">
    <property type="entry name" value="Octanoyltransferase_CS"/>
</dbReference>
<evidence type="ECO:0000256" key="2">
    <source>
        <dbReference type="ARBA" id="ARBA00022490"/>
    </source>
</evidence>
<dbReference type="PANTHER" id="PTHR10993">
    <property type="entry name" value="OCTANOYLTRANSFERASE"/>
    <property type="match status" value="1"/>
</dbReference>
<dbReference type="NCBIfam" id="TIGR00214">
    <property type="entry name" value="lipB"/>
    <property type="match status" value="1"/>
</dbReference>
<keyword evidence="2 6" id="KW-0963">Cytoplasm</keyword>
<dbReference type="AlphaFoldDB" id="A0A2U3THD6"/>
<dbReference type="PANTHER" id="PTHR10993:SF7">
    <property type="entry name" value="LIPOYLTRANSFERASE 2, MITOCHONDRIAL-RELATED"/>
    <property type="match status" value="1"/>
</dbReference>
<comment type="miscellaneous">
    <text evidence="6">In the reaction, the free carboxyl group of octanoic acid is attached via an amide linkage to the epsilon-amino group of a specific lysine residue of lipoyl domains of lipoate-dependent enzymes.</text>
</comment>
<evidence type="ECO:0000256" key="9">
    <source>
        <dbReference type="PIRSR" id="PIRSR016262-2"/>
    </source>
</evidence>
<dbReference type="EC" id="2.3.1.181" evidence="6 7"/>
<evidence type="ECO:0000256" key="8">
    <source>
        <dbReference type="PIRSR" id="PIRSR016262-1"/>
    </source>
</evidence>
<dbReference type="SUPFAM" id="SSF55681">
    <property type="entry name" value="Class II aaRS and biotin synthetases"/>
    <property type="match status" value="1"/>
</dbReference>
<dbReference type="GO" id="GO:0009249">
    <property type="term" value="P:protein lipoylation"/>
    <property type="evidence" value="ECO:0007669"/>
    <property type="project" value="InterPro"/>
</dbReference>
<dbReference type="GO" id="GO:0033819">
    <property type="term" value="F:lipoyl(octanoyl) transferase activity"/>
    <property type="evidence" value="ECO:0007669"/>
    <property type="project" value="UniProtKB-EC"/>
</dbReference>
<proteinExistence type="inferred from homology"/>
<name>A0A2U3THD6_9NEIS</name>
<evidence type="ECO:0000256" key="1">
    <source>
        <dbReference type="ARBA" id="ARBA00004821"/>
    </source>
</evidence>
<keyword evidence="3 6" id="KW-0808">Transferase</keyword>
<dbReference type="Proteomes" id="UP000244173">
    <property type="component" value="Chromosome"/>
</dbReference>
<dbReference type="NCBIfam" id="NF010922">
    <property type="entry name" value="PRK14342.1"/>
    <property type="match status" value="1"/>
</dbReference>
<accession>A0A2U3THD6</accession>
<feature type="binding site" evidence="6 9">
    <location>
        <begin position="146"/>
        <end position="148"/>
    </location>
    <ligand>
        <name>substrate</name>
    </ligand>
</feature>
<gene>
    <name evidence="6" type="primary">lipB</name>
    <name evidence="12" type="ORF">DAI18_01285</name>
</gene>
<comment type="function">
    <text evidence="5 6 7">Catalyzes the transfer of endogenously produced octanoic acid from octanoyl-acyl-carrier-protein onto the lipoyl domains of lipoate-dependent enzymes. Lipoyl-ACP can also act as a substrate although octanoyl-ACP is likely to be the physiological substrate.</text>
</comment>
<evidence type="ECO:0000256" key="3">
    <source>
        <dbReference type="ARBA" id="ARBA00022679"/>
    </source>
</evidence>
<feature type="domain" description="BPL/LPL catalytic" evidence="11">
    <location>
        <begin position="27"/>
        <end position="203"/>
    </location>
</feature>
<dbReference type="EMBL" id="CP028519">
    <property type="protein sequence ID" value="AVY92824.1"/>
    <property type="molecule type" value="Genomic_DNA"/>
</dbReference>
<dbReference type="KEGG" id="maer:DAI18_01285"/>
<evidence type="ECO:0000259" key="11">
    <source>
        <dbReference type="PROSITE" id="PS51733"/>
    </source>
</evidence>
<dbReference type="STRING" id="1122240.GCA_000620105_02995"/>
<evidence type="ECO:0000256" key="10">
    <source>
        <dbReference type="PIRSR" id="PIRSR016262-3"/>
    </source>
</evidence>
<comment type="catalytic activity">
    <reaction evidence="6 7">
        <text>octanoyl-[ACP] + L-lysyl-[protein] = N(6)-octanoyl-L-lysyl-[protein] + holo-[ACP] + H(+)</text>
        <dbReference type="Rhea" id="RHEA:17665"/>
        <dbReference type="Rhea" id="RHEA-COMP:9636"/>
        <dbReference type="Rhea" id="RHEA-COMP:9685"/>
        <dbReference type="Rhea" id="RHEA-COMP:9752"/>
        <dbReference type="Rhea" id="RHEA-COMP:9928"/>
        <dbReference type="ChEBI" id="CHEBI:15378"/>
        <dbReference type="ChEBI" id="CHEBI:29969"/>
        <dbReference type="ChEBI" id="CHEBI:64479"/>
        <dbReference type="ChEBI" id="CHEBI:78463"/>
        <dbReference type="ChEBI" id="CHEBI:78809"/>
        <dbReference type="EC" id="2.3.1.181"/>
    </reaction>
</comment>
<dbReference type="InterPro" id="IPR000544">
    <property type="entry name" value="Octanoyltransferase"/>
</dbReference>
<comment type="similarity">
    <text evidence="6 7">Belongs to the LipB family.</text>
</comment>
<dbReference type="PROSITE" id="PS51733">
    <property type="entry name" value="BPL_LPL_CATALYTIC"/>
    <property type="match status" value="1"/>
</dbReference>
<feature type="site" description="Lowers pKa of active site Cys" evidence="6 10">
    <location>
        <position position="130"/>
    </location>
</feature>
<dbReference type="PIRSF" id="PIRSF016262">
    <property type="entry name" value="LPLase"/>
    <property type="match status" value="1"/>
</dbReference>
<dbReference type="FunFam" id="3.30.930.10:FF:000020">
    <property type="entry name" value="Octanoyltransferase"/>
    <property type="match status" value="1"/>
</dbReference>
<dbReference type="GO" id="GO:0005737">
    <property type="term" value="C:cytoplasm"/>
    <property type="evidence" value="ECO:0007669"/>
    <property type="project" value="UniProtKB-SubCell"/>
</dbReference>
<feature type="binding site" evidence="6 9">
    <location>
        <begin position="66"/>
        <end position="73"/>
    </location>
    <ligand>
        <name>substrate</name>
    </ligand>
</feature>
<dbReference type="InterPro" id="IPR045864">
    <property type="entry name" value="aa-tRNA-synth_II/BPL/LPL"/>
</dbReference>
<keyword evidence="4 6" id="KW-0012">Acyltransferase</keyword>
<protein>
    <recommendedName>
        <fullName evidence="6 7">Octanoyltransferase</fullName>
        <ecNumber evidence="6 7">2.3.1.181</ecNumber>
    </recommendedName>
    <alternativeName>
        <fullName evidence="6">Lipoate-protein ligase B</fullName>
    </alternativeName>
    <alternativeName>
        <fullName evidence="6">Lipoyl/octanoyl transferase</fullName>
    </alternativeName>
    <alternativeName>
        <fullName evidence="6">Octanoyl-[acyl-carrier-protein]-protein N-octanoyltransferase</fullName>
    </alternativeName>
</protein>
<keyword evidence="13" id="KW-1185">Reference proteome</keyword>
<dbReference type="InterPro" id="IPR004143">
    <property type="entry name" value="BPL_LPL_catalytic"/>
</dbReference>
<comment type="subcellular location">
    <subcellularLocation>
        <location evidence="6">Cytoplasm</location>
    </subcellularLocation>
</comment>
<evidence type="ECO:0000256" key="6">
    <source>
        <dbReference type="HAMAP-Rule" id="MF_00013"/>
    </source>
</evidence>
<evidence type="ECO:0000256" key="4">
    <source>
        <dbReference type="ARBA" id="ARBA00023315"/>
    </source>
</evidence>
<feature type="active site" description="Acyl-thioester intermediate" evidence="6 8">
    <location>
        <position position="164"/>
    </location>
</feature>
<feature type="binding site" evidence="6 9">
    <location>
        <begin position="133"/>
        <end position="135"/>
    </location>
    <ligand>
        <name>substrate</name>
    </ligand>
</feature>
<evidence type="ECO:0000313" key="13">
    <source>
        <dbReference type="Proteomes" id="UP000244173"/>
    </source>
</evidence>
<dbReference type="UniPathway" id="UPA00538">
    <property type="reaction ID" value="UER00592"/>
</dbReference>
<sequence>MQIRHLGLADYEPVWRDMQAFTDARTADTPDALWIVEHPPVYTLGLAGKPEHLLRQTDIPLVRTDRGGQITYHGPGQLVVYLLLSVQRRGYGIREMVRRIEAAIIDTLAEYGVDAHGDENAPGVYVDARKIASLGLRIRNHATYHGLSLNVNMDLAPFGWINPCGYEGLQVTQLAELHTPAPTLAEVADKLIPHLATRLAPTEEETA</sequence>
<dbReference type="Pfam" id="PF21948">
    <property type="entry name" value="LplA-B_cat"/>
    <property type="match status" value="1"/>
</dbReference>
<comment type="pathway">
    <text evidence="1 6 7">Protein modification; protein lipoylation via endogenous pathway; protein N(6)-(lipoyl)lysine from octanoyl-[acyl-carrier-protein]: step 1/2.</text>
</comment>
<dbReference type="CDD" id="cd16444">
    <property type="entry name" value="LipB"/>
    <property type="match status" value="1"/>
</dbReference>
<dbReference type="PROSITE" id="PS01313">
    <property type="entry name" value="LIPB"/>
    <property type="match status" value="1"/>
</dbReference>
<dbReference type="RefSeq" id="WP_028499922.1">
    <property type="nucleotide sequence ID" value="NZ_CP028519.1"/>
</dbReference>
<dbReference type="HAMAP" id="MF_00013">
    <property type="entry name" value="LipB"/>
    <property type="match status" value="1"/>
</dbReference>
<evidence type="ECO:0000256" key="5">
    <source>
        <dbReference type="ARBA" id="ARBA00024732"/>
    </source>
</evidence>
<reference evidence="12 13" key="1">
    <citation type="submission" date="2018-04" db="EMBL/GenBank/DDBJ databases">
        <title>Denitrifier Microvirgula.</title>
        <authorList>
            <person name="Anderson E."/>
            <person name="Jang J."/>
            <person name="Ishii S."/>
        </authorList>
    </citation>
    <scope>NUCLEOTIDE SEQUENCE [LARGE SCALE GENOMIC DNA]</scope>
    <source>
        <strain evidence="12 13">BE2.4</strain>
    </source>
</reference>
<dbReference type="Gene3D" id="3.30.930.10">
    <property type="entry name" value="Bira Bifunctional Protein, Domain 2"/>
    <property type="match status" value="1"/>
</dbReference>
<evidence type="ECO:0000313" key="12">
    <source>
        <dbReference type="EMBL" id="AVY92824.1"/>
    </source>
</evidence>
<organism evidence="12 13">
    <name type="scientific">Microvirgula aerodenitrificans</name>
    <dbReference type="NCBI Taxonomy" id="57480"/>
    <lineage>
        <taxon>Bacteria</taxon>
        <taxon>Pseudomonadati</taxon>
        <taxon>Pseudomonadota</taxon>
        <taxon>Betaproteobacteria</taxon>
        <taxon>Neisseriales</taxon>
        <taxon>Aquaspirillaceae</taxon>
        <taxon>Microvirgula</taxon>
    </lineage>
</organism>